<comment type="caution">
    <text evidence="6">The sequence shown here is derived from an EMBL/GenBank/DDBJ whole genome shotgun (WGS) entry which is preliminary data.</text>
</comment>
<name>A0A8X7SEN6_BRACI</name>
<organism evidence="6 7">
    <name type="scientific">Brassica carinata</name>
    <name type="common">Ethiopian mustard</name>
    <name type="synonym">Abyssinian cabbage</name>
    <dbReference type="NCBI Taxonomy" id="52824"/>
    <lineage>
        <taxon>Eukaryota</taxon>
        <taxon>Viridiplantae</taxon>
        <taxon>Streptophyta</taxon>
        <taxon>Embryophyta</taxon>
        <taxon>Tracheophyta</taxon>
        <taxon>Spermatophyta</taxon>
        <taxon>Magnoliopsida</taxon>
        <taxon>eudicotyledons</taxon>
        <taxon>Gunneridae</taxon>
        <taxon>Pentapetalae</taxon>
        <taxon>rosids</taxon>
        <taxon>malvids</taxon>
        <taxon>Brassicales</taxon>
        <taxon>Brassicaceae</taxon>
        <taxon>Brassiceae</taxon>
        <taxon>Brassica</taxon>
    </lineage>
</organism>
<dbReference type="InterPro" id="IPR003653">
    <property type="entry name" value="Peptidase_C48_C"/>
</dbReference>
<keyword evidence="7" id="KW-1185">Reference proteome</keyword>
<keyword evidence="2" id="KW-0645">Protease</keyword>
<feature type="region of interest" description="Disordered" evidence="4">
    <location>
        <begin position="230"/>
        <end position="272"/>
    </location>
</feature>
<dbReference type="Gene3D" id="3.40.395.10">
    <property type="entry name" value="Adenoviral Proteinase, Chain A"/>
    <property type="match status" value="1"/>
</dbReference>
<dbReference type="PROSITE" id="PS50600">
    <property type="entry name" value="ULP_PROTEASE"/>
    <property type="match status" value="1"/>
</dbReference>
<dbReference type="GO" id="GO:0008234">
    <property type="term" value="F:cysteine-type peptidase activity"/>
    <property type="evidence" value="ECO:0007669"/>
    <property type="project" value="InterPro"/>
</dbReference>
<dbReference type="PANTHER" id="PTHR48449">
    <property type="entry name" value="DUF1985 DOMAIN-CONTAINING PROTEIN"/>
    <property type="match status" value="1"/>
</dbReference>
<dbReference type="Proteomes" id="UP000886595">
    <property type="component" value="Unassembled WGS sequence"/>
</dbReference>
<proteinExistence type="inferred from homology"/>
<dbReference type="SUPFAM" id="SSF54001">
    <property type="entry name" value="Cysteine proteinases"/>
    <property type="match status" value="1"/>
</dbReference>
<comment type="similarity">
    <text evidence="1">Belongs to the peptidase C48 family.</text>
</comment>
<dbReference type="Pfam" id="PF02902">
    <property type="entry name" value="Peptidase_C48"/>
    <property type="match status" value="1"/>
</dbReference>
<dbReference type="OrthoDB" id="1052998at2759"/>
<dbReference type="InterPro" id="IPR038765">
    <property type="entry name" value="Papain-like_cys_pep_sf"/>
</dbReference>
<evidence type="ECO:0000256" key="1">
    <source>
        <dbReference type="ARBA" id="ARBA00005234"/>
    </source>
</evidence>
<feature type="domain" description="Ubiquitin-like protease family profile" evidence="5">
    <location>
        <begin position="461"/>
        <end position="660"/>
    </location>
</feature>
<evidence type="ECO:0000313" key="7">
    <source>
        <dbReference type="Proteomes" id="UP000886595"/>
    </source>
</evidence>
<sequence length="699" mass="79649">MVVKDVEKSNHFWGLFKLKHPRSTPSSEDVLALCQSPEVCQSWSREDQIRLCYLAILTGSLLGLDRREAIPPAKAKLLMDLELFEQYPWGRVAFVELVNQIKIKTESGDIKQGCYVCKAFVQVIQIWAYAYIPCLGEAIGRPIRSNGLCLLRFKGENGKLPLGNILQNAKVTCMCPRSMNEVHPVWEHQDEDPEIDNLLEFLRQEKSLSTITWQAFPEYPLTPIKCNKRKRVASQQTSKKSKKLASREQENVGGENSGDIAENEDQVESDDDEGKYFIQQRQTPERLFSMGRPDVGTLQNLTSRIAALEQMDPFLHLVKRVIRLEENAQIPNLSLEPTNMVETKKKVTDVREPEIGEDCDTRKSQRLSKEEEEDIVNVSAKTLVLMASKTLVVGTGDNQLNLINIITPSKPIRKSARVAALSEKSNTNYLVVYGPVDKAKVKALNAFVKTKGDSTYPPGDVLMAKDFFKRFHKPRGWLSFTELDVLLAMYRLRFSKNPSDFISPRIAIMDAVFPTWCSSRYKEWLRDQSKIPTGAYDYYIGKRPTISPTGKQWERDVDTLYSVLMVDDCHWVLMVISFPDQTIKIYDSSTDLIDKETIKEAAIPFAHMIPSVLYTFADSEVKQVMDTAMYSIQFVTEGVPQSKPPHGNCGIYAVKFLECLVMGVPFADEHLRDSNMSIMRRKLAAEMYDETRQVFEDMR</sequence>
<dbReference type="InterPro" id="IPR015410">
    <property type="entry name" value="DUF1985"/>
</dbReference>
<reference evidence="6 7" key="1">
    <citation type="submission" date="2020-02" db="EMBL/GenBank/DDBJ databases">
        <authorList>
            <person name="Ma Q."/>
            <person name="Huang Y."/>
            <person name="Song X."/>
            <person name="Pei D."/>
        </authorList>
    </citation>
    <scope>NUCLEOTIDE SEQUENCE [LARGE SCALE GENOMIC DNA]</scope>
    <source>
        <strain evidence="6">Sxm20200214</strain>
        <tissue evidence="6">Leaf</tissue>
    </source>
</reference>
<keyword evidence="3" id="KW-0378">Hydrolase</keyword>
<dbReference type="GO" id="GO:0006508">
    <property type="term" value="P:proteolysis"/>
    <property type="evidence" value="ECO:0007669"/>
    <property type="project" value="UniProtKB-KW"/>
</dbReference>
<dbReference type="PANTHER" id="PTHR48449:SF1">
    <property type="entry name" value="DUF1985 DOMAIN-CONTAINING PROTEIN"/>
    <property type="match status" value="1"/>
</dbReference>
<feature type="compositionally biased region" description="Acidic residues" evidence="4">
    <location>
        <begin position="261"/>
        <end position="272"/>
    </location>
</feature>
<evidence type="ECO:0000313" key="6">
    <source>
        <dbReference type="EMBL" id="KAG2304758.1"/>
    </source>
</evidence>
<dbReference type="AlphaFoldDB" id="A0A8X7SEN6"/>
<evidence type="ECO:0000256" key="3">
    <source>
        <dbReference type="ARBA" id="ARBA00022801"/>
    </source>
</evidence>
<accession>A0A8X7SEN6</accession>
<evidence type="ECO:0000259" key="5">
    <source>
        <dbReference type="PROSITE" id="PS50600"/>
    </source>
</evidence>
<dbReference type="Pfam" id="PF09331">
    <property type="entry name" value="DUF1985"/>
    <property type="match status" value="1"/>
</dbReference>
<gene>
    <name evidence="6" type="ORF">Bca52824_033409</name>
</gene>
<dbReference type="EMBL" id="JAAMPC010000007">
    <property type="protein sequence ID" value="KAG2304758.1"/>
    <property type="molecule type" value="Genomic_DNA"/>
</dbReference>
<evidence type="ECO:0000256" key="2">
    <source>
        <dbReference type="ARBA" id="ARBA00022670"/>
    </source>
</evidence>
<evidence type="ECO:0000256" key="4">
    <source>
        <dbReference type="SAM" id="MobiDB-lite"/>
    </source>
</evidence>
<protein>
    <recommendedName>
        <fullName evidence="5">Ubiquitin-like protease family profile domain-containing protein</fullName>
    </recommendedName>
</protein>